<keyword evidence="3" id="KW-0808">Transferase</keyword>
<proteinExistence type="predicted"/>
<dbReference type="SUPFAM" id="SSF53756">
    <property type="entry name" value="UDP-Glycosyltransferase/glycogen phosphorylase"/>
    <property type="match status" value="1"/>
</dbReference>
<gene>
    <name evidence="3" type="ORF">FHW37_10168</name>
</gene>
<sequence length="386" mass="41510">MNARVLFVSHTGSMSGAEYVLANLTRGWKNGAALIFEQGPLAEALKTNGLDVETVQTGESLRTIRRGGSLLGVFSLIGPLLSLIGQIVKRSKRCDVIYANSQKAFLLSALASFVTRKPLIWHLHDILDGQHFGANQRRLQVFLANRRASLVLVPSKAAADAFVASGGKADLVKVVPNGVPSPTASVDGVVYRAEQSLPSGQLIGVFSRLAAWKGQHVVLEALAELPQVSCIIVGSALFDEQDYERRLHRIVEDLDLGKRVRFLGQRSDVANLMRAVDIVVHPSVDPEPFGLTVVEAMLAGTPVIATDAGACAEILENGNAGRLVRPGSVDDMARAIREVFAADGASTQSTDYARQRAERLYGLEEMRSRVLALVGELVMKRGVAPS</sequence>
<organism evidence="3 4">
    <name type="scientific">Neorhizobium alkalisoli</name>
    <dbReference type="NCBI Taxonomy" id="528178"/>
    <lineage>
        <taxon>Bacteria</taxon>
        <taxon>Pseudomonadati</taxon>
        <taxon>Pseudomonadota</taxon>
        <taxon>Alphaproteobacteria</taxon>
        <taxon>Hyphomicrobiales</taxon>
        <taxon>Rhizobiaceae</taxon>
        <taxon>Rhizobium/Agrobacterium group</taxon>
        <taxon>Neorhizobium</taxon>
    </lineage>
</organism>
<dbReference type="GO" id="GO:0016757">
    <property type="term" value="F:glycosyltransferase activity"/>
    <property type="evidence" value="ECO:0007669"/>
    <property type="project" value="InterPro"/>
</dbReference>
<dbReference type="Gene3D" id="3.40.50.2000">
    <property type="entry name" value="Glycogen Phosphorylase B"/>
    <property type="match status" value="2"/>
</dbReference>
<evidence type="ECO:0000313" key="3">
    <source>
        <dbReference type="EMBL" id="TWF58264.1"/>
    </source>
</evidence>
<dbReference type="Pfam" id="PF00534">
    <property type="entry name" value="Glycos_transf_1"/>
    <property type="match status" value="1"/>
</dbReference>
<evidence type="ECO:0000313" key="4">
    <source>
        <dbReference type="Proteomes" id="UP000320653"/>
    </source>
</evidence>
<name>A0A561R6N0_9HYPH</name>
<keyword evidence="4" id="KW-1185">Reference proteome</keyword>
<dbReference type="InterPro" id="IPR028098">
    <property type="entry name" value="Glyco_trans_4-like_N"/>
</dbReference>
<evidence type="ECO:0000259" key="1">
    <source>
        <dbReference type="Pfam" id="PF00534"/>
    </source>
</evidence>
<dbReference type="Proteomes" id="UP000320653">
    <property type="component" value="Unassembled WGS sequence"/>
</dbReference>
<evidence type="ECO:0000259" key="2">
    <source>
        <dbReference type="Pfam" id="PF13579"/>
    </source>
</evidence>
<dbReference type="PANTHER" id="PTHR12526">
    <property type="entry name" value="GLYCOSYLTRANSFERASE"/>
    <property type="match status" value="1"/>
</dbReference>
<dbReference type="PANTHER" id="PTHR12526:SF627">
    <property type="entry name" value="D-RHAMNOSYLTRANSFERASE WBPZ"/>
    <property type="match status" value="1"/>
</dbReference>
<dbReference type="RefSeq" id="WP_145631145.1">
    <property type="nucleotide sequence ID" value="NZ_VIWP01000001.1"/>
</dbReference>
<dbReference type="OrthoDB" id="9807414at2"/>
<protein>
    <submittedName>
        <fullName evidence="3">Glycosyltransferase involved in cell wall biosynthesis</fullName>
    </submittedName>
</protein>
<comment type="caution">
    <text evidence="3">The sequence shown here is derived from an EMBL/GenBank/DDBJ whole genome shotgun (WGS) entry which is preliminary data.</text>
</comment>
<dbReference type="InterPro" id="IPR001296">
    <property type="entry name" value="Glyco_trans_1"/>
</dbReference>
<reference evidence="3 4" key="1">
    <citation type="submission" date="2019-06" db="EMBL/GenBank/DDBJ databases">
        <title>Sorghum-associated microbial communities from plants grown in Nebraska, USA.</title>
        <authorList>
            <person name="Schachtman D."/>
        </authorList>
    </citation>
    <scope>NUCLEOTIDE SEQUENCE [LARGE SCALE GENOMIC DNA]</scope>
    <source>
        <strain evidence="3 4">1225</strain>
    </source>
</reference>
<dbReference type="EMBL" id="VIWP01000001">
    <property type="protein sequence ID" value="TWF58264.1"/>
    <property type="molecule type" value="Genomic_DNA"/>
</dbReference>
<feature type="domain" description="Glycosyl transferase family 1" evidence="1">
    <location>
        <begin position="201"/>
        <end position="355"/>
    </location>
</feature>
<dbReference type="AlphaFoldDB" id="A0A561R6N0"/>
<accession>A0A561R6N0</accession>
<dbReference type="Pfam" id="PF13579">
    <property type="entry name" value="Glyco_trans_4_4"/>
    <property type="match status" value="1"/>
</dbReference>
<dbReference type="CDD" id="cd03801">
    <property type="entry name" value="GT4_PimA-like"/>
    <property type="match status" value="1"/>
</dbReference>
<feature type="domain" description="Glycosyltransferase subfamily 4-like N-terminal" evidence="2">
    <location>
        <begin position="45"/>
        <end position="178"/>
    </location>
</feature>